<keyword evidence="2" id="KW-1185">Reference proteome</keyword>
<dbReference type="Proteomes" id="UP001162992">
    <property type="component" value="Chromosome 2"/>
</dbReference>
<proteinExistence type="predicted"/>
<organism evidence="1 2">
    <name type="scientific">Diphasiastrum complanatum</name>
    <name type="common">Issler's clubmoss</name>
    <name type="synonym">Lycopodium complanatum</name>
    <dbReference type="NCBI Taxonomy" id="34168"/>
    <lineage>
        <taxon>Eukaryota</taxon>
        <taxon>Viridiplantae</taxon>
        <taxon>Streptophyta</taxon>
        <taxon>Embryophyta</taxon>
        <taxon>Tracheophyta</taxon>
        <taxon>Lycopodiopsida</taxon>
        <taxon>Lycopodiales</taxon>
        <taxon>Lycopodiaceae</taxon>
        <taxon>Lycopodioideae</taxon>
        <taxon>Diphasiastrum</taxon>
    </lineage>
</organism>
<reference evidence="2" key="1">
    <citation type="journal article" date="2024" name="Proc. Natl. Acad. Sci. U.S.A.">
        <title>Extraordinary preservation of gene collinearity over three hundred million years revealed in homosporous lycophytes.</title>
        <authorList>
            <person name="Li C."/>
            <person name="Wickell D."/>
            <person name="Kuo L.Y."/>
            <person name="Chen X."/>
            <person name="Nie B."/>
            <person name="Liao X."/>
            <person name="Peng D."/>
            <person name="Ji J."/>
            <person name="Jenkins J."/>
            <person name="Williams M."/>
            <person name="Shu S."/>
            <person name="Plott C."/>
            <person name="Barry K."/>
            <person name="Rajasekar S."/>
            <person name="Grimwood J."/>
            <person name="Han X."/>
            <person name="Sun S."/>
            <person name="Hou Z."/>
            <person name="He W."/>
            <person name="Dai G."/>
            <person name="Sun C."/>
            <person name="Schmutz J."/>
            <person name="Leebens-Mack J.H."/>
            <person name="Li F.W."/>
            <person name="Wang L."/>
        </authorList>
    </citation>
    <scope>NUCLEOTIDE SEQUENCE [LARGE SCALE GENOMIC DNA]</scope>
    <source>
        <strain evidence="2">cv. PW_Plant_1</strain>
    </source>
</reference>
<name>A0ACC2EJV2_DIPCM</name>
<gene>
    <name evidence="1" type="ORF">O6H91_02G118500</name>
</gene>
<evidence type="ECO:0000313" key="1">
    <source>
        <dbReference type="EMBL" id="KAJ7566790.1"/>
    </source>
</evidence>
<protein>
    <submittedName>
        <fullName evidence="1">Uncharacterized protein</fullName>
    </submittedName>
</protein>
<comment type="caution">
    <text evidence="1">The sequence shown here is derived from an EMBL/GenBank/DDBJ whole genome shotgun (WGS) entry which is preliminary data.</text>
</comment>
<dbReference type="EMBL" id="CM055093">
    <property type="protein sequence ID" value="KAJ7566790.1"/>
    <property type="molecule type" value="Genomic_DNA"/>
</dbReference>
<evidence type="ECO:0000313" key="2">
    <source>
        <dbReference type="Proteomes" id="UP001162992"/>
    </source>
</evidence>
<sequence>MRADTALDCVFFQLDPTRSRCELWVSAGGSTEKLATGSFKPFLAQLRVAQEQIAKGAYSVRLQVPSPPADGSSNSALWFSKGTLQRFVRFVSTPEILERLGTLDDEFKRLEEAIGILAAESIRGNDQTADKSTEIIALSDFAGHYAVPRLNSDSANISVLSDDFEVSENTGDSSKKQLLRAMDSCRFMLLKEKQKAYTQALAAGFDAEYMADMLVFADTFGATRLRVACLNFIALSKENQLCRLSTLSQAESIGTSDSVLVSRTGNAFNGELDDIKNPVNQHVTFFDARNEESHSREHASNSNFAGLIILEKGSSPPPSGLRVPRAFYQSGSLISQPRHILVNGLKDSAQVGHSRDDQQTVSSQKETLPMGYIDNMNLLQTGKTKVNSVNIKTGCLSSEEETKWTTKTRRHSLEAASDSASAPFTYSSLPRRFVNNATSVTPELQERISYKPSPNRENSQGHPKEMQALTSGVRYAGRHPDWSNRDKYVPSPANSVQQHSHQIGAESSTSESGSSTLDPFPVDEVSDCSQMYIDTSYENSITKLPVQNNLLVPDSPSQCSVPQRLQIEENLLDRSPCAENKSLAKEGSNDSFMSKRSVRRSTSPRRRSSSPLRKVHINRSPARRPVVVIKNLSYSSPNSHDQSSTHKYPYRHPARTLKDTPTGDDTDSATESEEESHARKDGNRRLSVQAAISLFENRQKDSSSVQKKKLGKHDTLRKSAEPAKTVSCRKSVLRRSSGSNDASVESEQLSSNPGSAEDLDSSEDKPQMHDHKQMTEVKGQNFGASTWQSEPSLELHGLELLKQLRYESSVQLLERNMNTPQMRMLASSVHPDLGSVTKQQVFSTISKYSDAISSSSEQETQNDHRWSWVVSSQQSDSSVEKQKSEVHLGADLPAADTMKDKIVGEIGTQPIADFERHLVLGQSNLQRLEVPQNETRAHSPGQDLVKAFNAGEYRQHDELQVISIAEESSADWKASIDLQPEMQSYQLVSEELQESEERTHQQLSTGLVDGDSFIMSECHTGKGLLRRSWNTSSDYDMLSLLNAADSKVAQKPTEQATQESCSSGDQKGRFYEQYREKRDAKFRQESGTKRAEREAKLKAMQEVLERRKAELAARNMRSSVVKQSLSEEQWQSGKFYPPRNGLTNINKEKESGDKPRWEDHKQPQLLRVLQGSPTTAMVMQPATSTPRSLRQQTSNPTSSVARKLSPGSQKLLTTSSTPRSTARSLASSSPKSAPKSSTTTPSTCQRRPSNITEPCILDKALYRSMPSYPEPRKENTKPSSVRSGSLTQQETVLSSRGTKPKVSNTSRRQKHVVAVLPLESNGVMSSNTILQSSAIVEDTRPKALPVRKNISTVSELKAMQASVQEENILSPLKVSVKDLTAEPSPQNKAYKVHMAIMVPHEVKPFLRKGRGIGPGAGPGVLKLKATLAAEAAKMNDDDSLSKVEGTGPDDPETVSSSISENAPGMESSLDQNITELIQFNSSVLNHEEEATEVLNKPVESLPLPTSISDTEPSQQSSNMTGKFQQEQNALRQGPKSVFLSEAQHLTHEHSLARHSVSQEAESQALFCPAESLQQPSQDMSNSNYSSPLELSLSSSKSTLQQHMSINEDYPILASPSDMSLSHMLSPEHHSHRMSVGSSSPLASPASHGFPQLRYSLSPNIDSAKAEAVQSRKRWGNSHKLSVTNSQPVPKEAPKGFKRLLKFGRKSRSSGNSNSEWVSASTTSGEDDMDESSKDLASKSSEEIIRITASSLSHLRKSVDSVSKVSDTECVTGPASRSFFSLSAFRKQRS</sequence>
<accession>A0ACC2EJV2</accession>